<proteinExistence type="predicted"/>
<dbReference type="Proteomes" id="UP001234297">
    <property type="component" value="Chromosome 2"/>
</dbReference>
<sequence length="447" mass="51281">MAHVNEESSPNPGISFVDFPEDVQLAILSFLSPSEISSFCLTSKRFACYTRNDSKLWHSLCDRRWGSKTQISSWSHNGRIPFRLLYRTLDRLDNLIGFWRRIDRFGKPHFVTADTNPPSLLFFEWGPSYIQGSEIRLQNRHGVGKKPFLWMGLSKQGQPVNYLHPPLTIPGSSMRNEEMGVLKIESWEDFDLVSVDVSFVGRNHLVIEENQGFVRRSSIGGEEMENSPPKSVTGSSPPDRVTSDLYQYFANRTSPGWERAYRRHRRKERQRQGRRLWEPEHYVKIVNASPTPARPLQGLWKGLDNNQDLCFYIVAYDDIGGITCRRAGEPSGHLSGNTPVFWTANTTFIEPPFSSEERSLYDSCWPERSSCGLYREKKGEVSRILRINSSYDLVIPCFADSLLGSSVTTDGRIWQYRDGTFAFGFLRDHFTTDLRQVTLNGRLLDAE</sequence>
<evidence type="ECO:0000313" key="2">
    <source>
        <dbReference type="Proteomes" id="UP001234297"/>
    </source>
</evidence>
<organism evidence="1 2">
    <name type="scientific">Persea americana</name>
    <name type="common">Avocado</name>
    <dbReference type="NCBI Taxonomy" id="3435"/>
    <lineage>
        <taxon>Eukaryota</taxon>
        <taxon>Viridiplantae</taxon>
        <taxon>Streptophyta</taxon>
        <taxon>Embryophyta</taxon>
        <taxon>Tracheophyta</taxon>
        <taxon>Spermatophyta</taxon>
        <taxon>Magnoliopsida</taxon>
        <taxon>Magnoliidae</taxon>
        <taxon>Laurales</taxon>
        <taxon>Lauraceae</taxon>
        <taxon>Persea</taxon>
    </lineage>
</organism>
<comment type="caution">
    <text evidence="1">The sequence shown here is derived from an EMBL/GenBank/DDBJ whole genome shotgun (WGS) entry which is preliminary data.</text>
</comment>
<gene>
    <name evidence="1" type="ORF">MRB53_007077</name>
</gene>
<keyword evidence="2" id="KW-1185">Reference proteome</keyword>
<name>A0ACC2MJ11_PERAE</name>
<dbReference type="EMBL" id="CM056810">
    <property type="protein sequence ID" value="KAJ8645329.1"/>
    <property type="molecule type" value="Genomic_DNA"/>
</dbReference>
<evidence type="ECO:0000313" key="1">
    <source>
        <dbReference type="EMBL" id="KAJ8645329.1"/>
    </source>
</evidence>
<protein>
    <submittedName>
        <fullName evidence="1">Uncharacterized protein</fullName>
    </submittedName>
</protein>
<accession>A0ACC2MJ11</accession>
<reference evidence="1 2" key="1">
    <citation type="journal article" date="2022" name="Hortic Res">
        <title>A haplotype resolved chromosomal level avocado genome allows analysis of novel avocado genes.</title>
        <authorList>
            <person name="Nath O."/>
            <person name="Fletcher S.J."/>
            <person name="Hayward A."/>
            <person name="Shaw L.M."/>
            <person name="Masouleh A.K."/>
            <person name="Furtado A."/>
            <person name="Henry R.J."/>
            <person name="Mitter N."/>
        </authorList>
    </citation>
    <scope>NUCLEOTIDE SEQUENCE [LARGE SCALE GENOMIC DNA]</scope>
    <source>
        <strain evidence="2">cv. Hass</strain>
    </source>
</reference>